<dbReference type="SUPFAM" id="SSF53335">
    <property type="entry name" value="S-adenosyl-L-methionine-dependent methyltransferases"/>
    <property type="match status" value="1"/>
</dbReference>
<organism evidence="9 10">
    <name type="scientific">Pelobates cultripes</name>
    <name type="common">Western spadefoot toad</name>
    <dbReference type="NCBI Taxonomy" id="61616"/>
    <lineage>
        <taxon>Eukaryota</taxon>
        <taxon>Metazoa</taxon>
        <taxon>Chordata</taxon>
        <taxon>Craniata</taxon>
        <taxon>Vertebrata</taxon>
        <taxon>Euteleostomi</taxon>
        <taxon>Amphibia</taxon>
        <taxon>Batrachia</taxon>
        <taxon>Anura</taxon>
        <taxon>Pelobatoidea</taxon>
        <taxon>Pelobatidae</taxon>
        <taxon>Pelobates</taxon>
    </lineage>
</organism>
<feature type="domain" description="Bin3-type SAM" evidence="8">
    <location>
        <begin position="309"/>
        <end position="544"/>
    </location>
</feature>
<evidence type="ECO:0000256" key="5">
    <source>
        <dbReference type="PROSITE-ProRule" id="PRU00848"/>
    </source>
</evidence>
<name>A0AAD1VT57_PELCU</name>
<dbReference type="GO" id="GO:0008171">
    <property type="term" value="F:O-methyltransferase activity"/>
    <property type="evidence" value="ECO:0007669"/>
    <property type="project" value="UniProtKB-UniRule"/>
</dbReference>
<dbReference type="Proteomes" id="UP001295444">
    <property type="component" value="Chromosome 03"/>
</dbReference>
<evidence type="ECO:0000256" key="6">
    <source>
        <dbReference type="RuleBase" id="RU367087"/>
    </source>
</evidence>
<dbReference type="PANTHER" id="PTHR12315:SF0">
    <property type="entry name" value="7SK SNRNA METHYLPHOSPHATE CAPPING ENZYME"/>
    <property type="match status" value="1"/>
</dbReference>
<feature type="compositionally biased region" description="Polar residues" evidence="7">
    <location>
        <begin position="600"/>
        <end position="614"/>
    </location>
</feature>
<dbReference type="InterPro" id="IPR039772">
    <property type="entry name" value="Bin3-like"/>
</dbReference>
<keyword evidence="3 6" id="KW-0808">Transferase</keyword>
<feature type="compositionally biased region" description="Low complexity" evidence="7">
    <location>
        <begin position="615"/>
        <end position="627"/>
    </location>
</feature>
<feature type="compositionally biased region" description="Low complexity" evidence="7">
    <location>
        <begin position="654"/>
        <end position="663"/>
    </location>
</feature>
<evidence type="ECO:0000256" key="1">
    <source>
        <dbReference type="ARBA" id="ARBA00008361"/>
    </source>
</evidence>
<dbReference type="AlphaFoldDB" id="A0AAD1VT57"/>
<evidence type="ECO:0000313" key="10">
    <source>
        <dbReference type="Proteomes" id="UP001295444"/>
    </source>
</evidence>
<feature type="compositionally biased region" description="Low complexity" evidence="7">
    <location>
        <begin position="634"/>
        <end position="645"/>
    </location>
</feature>
<dbReference type="PROSITE" id="PS51515">
    <property type="entry name" value="BIN3_SAM"/>
    <property type="match status" value="1"/>
</dbReference>
<proteinExistence type="inferred from homology"/>
<dbReference type="PANTHER" id="PTHR12315">
    <property type="entry name" value="BICOID-INTERACTING PROTEIN RELATED"/>
    <property type="match status" value="1"/>
</dbReference>
<dbReference type="InterPro" id="IPR024160">
    <property type="entry name" value="BIN3_SAM-bd_dom"/>
</dbReference>
<sequence length="812" mass="89965">MQVLVEMSSSEPMQPPVTVGGNTDEVTFLVPLVAPLPKQDGQSKATKEGSEQQTLPRAPRNGFQGKRRNSFNIGFKHPAPFKRRRRVNSESEPVLPSKFLLGGNIFDPLNLNSLLDEEVNRALNAETPKSSPLPSRNRDPVEILIPKDITDPLSLNAASGDVELLLSPLKSGRKRHRHRHHPTNEATIKITTMLEKETEPIPEELRPYELNTTINCRDEVVPLPSLETEGAPQPSAVSATAGSRHRKRRRTSSKSEGKQGSPERIKSGVTLASRIQCIRPQCAPKTKNRFQYGNYCRYYGYRNPNWTEDARLRALRPEWFEGKAVLDIGCNVGHLTLCVAKNTGASRVVGLDIDGALVQAARHNIRHYLSERAKSGSVFPSALVTTRGPIAAPSYLPKGEEEKQKDFPHNVVFVQGNYVVEQDELVEAQKAEFDVILCLSVTKWVHLNWGDDGLKRLFRRMYNHLNPGGVLVIEPQPWSSYGKRKRLTETIYRNFSKISFKPHQFTSYLLSSKVGFSSYELIATPHTQAKGFQRPIYAFYKNTYTMQETPRRTTQVEPPTLHHSTAMLEETPAMDTVQETPATTMPQELPTTATLEETPNVVQEQPATTMLQKPSATTTQEETSATTMLRKPSATATQEETPAATMLQKPPPTATQEETPATTMLQKPPPTATQEETPATTMLQKPPPTATQEETAATTMPQKTPPTAMQEETSTMVQEQPATIMLQEPPATPMSEEKSAMDILQEPPATATPEEQPATTTHQEPPATATLEKTSAMDMVQEPPATAMLKEPLATATSETTMTPSTDPIQDV</sequence>
<feature type="compositionally biased region" description="Low complexity" evidence="7">
    <location>
        <begin position="590"/>
        <end position="599"/>
    </location>
</feature>
<feature type="compositionally biased region" description="Low complexity" evidence="7">
    <location>
        <begin position="672"/>
        <end position="681"/>
    </location>
</feature>
<feature type="compositionally biased region" description="Low complexity" evidence="7">
    <location>
        <begin position="690"/>
        <end position="702"/>
    </location>
</feature>
<evidence type="ECO:0000256" key="2">
    <source>
        <dbReference type="ARBA" id="ARBA00022603"/>
    </source>
</evidence>
<dbReference type="EC" id="2.1.1.-" evidence="6"/>
<feature type="compositionally biased region" description="Basic and acidic residues" evidence="7">
    <location>
        <begin position="253"/>
        <end position="266"/>
    </location>
</feature>
<dbReference type="InterPro" id="IPR010675">
    <property type="entry name" value="Bin3_C"/>
</dbReference>
<evidence type="ECO:0000256" key="3">
    <source>
        <dbReference type="ARBA" id="ARBA00022679"/>
    </source>
</evidence>
<evidence type="ECO:0000256" key="4">
    <source>
        <dbReference type="ARBA" id="ARBA00022691"/>
    </source>
</evidence>
<dbReference type="GO" id="GO:0032259">
    <property type="term" value="P:methylation"/>
    <property type="evidence" value="ECO:0007669"/>
    <property type="project" value="UniProtKB-KW"/>
</dbReference>
<dbReference type="EMBL" id="OW240914">
    <property type="protein sequence ID" value="CAH2272408.1"/>
    <property type="molecule type" value="Genomic_DNA"/>
</dbReference>
<dbReference type="GO" id="GO:0040031">
    <property type="term" value="P:snRNA modification"/>
    <property type="evidence" value="ECO:0007669"/>
    <property type="project" value="TreeGrafter"/>
</dbReference>
<dbReference type="GO" id="GO:0017069">
    <property type="term" value="F:snRNA binding"/>
    <property type="evidence" value="ECO:0007669"/>
    <property type="project" value="TreeGrafter"/>
</dbReference>
<reference evidence="9" key="1">
    <citation type="submission" date="2022-03" db="EMBL/GenBank/DDBJ databases">
        <authorList>
            <person name="Alioto T."/>
            <person name="Alioto T."/>
            <person name="Gomez Garrido J."/>
        </authorList>
    </citation>
    <scope>NUCLEOTIDE SEQUENCE</scope>
</reference>
<keyword evidence="10" id="KW-1185">Reference proteome</keyword>
<feature type="region of interest" description="Disordered" evidence="7">
    <location>
        <begin position="590"/>
        <end position="713"/>
    </location>
</feature>
<keyword evidence="4 5" id="KW-0949">S-adenosyl-L-methionine</keyword>
<dbReference type="Pfam" id="PF06325">
    <property type="entry name" value="PrmA"/>
    <property type="match status" value="1"/>
</dbReference>
<comment type="similarity">
    <text evidence="1 6">Belongs to the methyltransferase superfamily.</text>
</comment>
<dbReference type="Pfam" id="PF06859">
    <property type="entry name" value="Bin3"/>
    <property type="match status" value="1"/>
</dbReference>
<evidence type="ECO:0000313" key="9">
    <source>
        <dbReference type="EMBL" id="CAH2272408.1"/>
    </source>
</evidence>
<feature type="compositionally biased region" description="Low complexity" evidence="7">
    <location>
        <begin position="749"/>
        <end position="770"/>
    </location>
</feature>
<feature type="compositionally biased region" description="Basic residues" evidence="7">
    <location>
        <begin position="243"/>
        <end position="252"/>
    </location>
</feature>
<protein>
    <recommendedName>
        <fullName evidence="6">RNA methyltransferase</fullName>
        <ecNumber evidence="6">2.1.1.-</ecNumber>
    </recommendedName>
</protein>
<accession>A0AAD1VT57</accession>
<evidence type="ECO:0000256" key="7">
    <source>
        <dbReference type="SAM" id="MobiDB-lite"/>
    </source>
</evidence>
<evidence type="ECO:0000259" key="8">
    <source>
        <dbReference type="PROSITE" id="PS51515"/>
    </source>
</evidence>
<feature type="region of interest" description="Disordered" evidence="7">
    <location>
        <begin position="35"/>
        <end position="76"/>
    </location>
</feature>
<dbReference type="InterPro" id="IPR029063">
    <property type="entry name" value="SAM-dependent_MTases_sf"/>
</dbReference>
<keyword evidence="2 6" id="KW-0489">Methyltransferase</keyword>
<feature type="region of interest" description="Disordered" evidence="7">
    <location>
        <begin position="1"/>
        <end position="22"/>
    </location>
</feature>
<feature type="region of interest" description="Disordered" evidence="7">
    <location>
        <begin position="749"/>
        <end position="812"/>
    </location>
</feature>
<gene>
    <name evidence="9" type="ORF">PECUL_23A050677</name>
</gene>
<feature type="compositionally biased region" description="Low complexity" evidence="7">
    <location>
        <begin position="794"/>
        <end position="806"/>
    </location>
</feature>
<dbReference type="Gene3D" id="3.40.50.150">
    <property type="entry name" value="Vaccinia Virus protein VP39"/>
    <property type="match status" value="1"/>
</dbReference>
<dbReference type="GO" id="GO:0008173">
    <property type="term" value="F:RNA methyltransferase activity"/>
    <property type="evidence" value="ECO:0007669"/>
    <property type="project" value="UniProtKB-UniRule"/>
</dbReference>
<dbReference type="CDD" id="cd02440">
    <property type="entry name" value="AdoMet_MTases"/>
    <property type="match status" value="1"/>
</dbReference>
<feature type="region of interest" description="Disordered" evidence="7">
    <location>
        <begin position="225"/>
        <end position="266"/>
    </location>
</feature>